<dbReference type="Gene3D" id="1.10.340.30">
    <property type="entry name" value="Hypothetical protein, domain 2"/>
    <property type="match status" value="1"/>
</dbReference>
<feature type="binding site" evidence="1">
    <location>
        <position position="133"/>
    </location>
    <ligand>
        <name>Zn(2+)</name>
        <dbReference type="ChEBI" id="CHEBI:29105"/>
    </ligand>
</feature>
<sequence length="328" mass="37084">MSVANELLVPETRTILGPAGNRVSVSEHETKGKKEKTPEKPKKLSSVKPEPVRDNVVRSKSTVKISSAGVTVLSSASCVKKNPRKDKKSECQSTLSNVAAGSKIVKQPSVANVPLKQCDWITSFSDPVYISFHDQEWGVPVRDDRKLFELFVLSIALAEMTWPDILYKRDTFRKHFDNFDPCSVAKFSEEKLLSMKANCSTLLSEPKLRAVVENANQLLKVQEEFGSFSNYCWRFLNHKQIQNGIRYARQVPVKTPKSEAISKDLMRRGFRCVGPTVVYSFMQVSGMTNDHLVTCFRYHECKDNAELQLKPKILENKVSAELMSLYTN</sequence>
<reference evidence="3" key="1">
    <citation type="submission" date="2023-02" db="EMBL/GenBank/DDBJ databases">
        <title>Genome of toxic invasive species Heracleum sosnowskyi carries increased number of genes despite the absence of recent whole-genome duplications.</title>
        <authorList>
            <person name="Schelkunov M."/>
            <person name="Shtratnikova V."/>
            <person name="Makarenko M."/>
            <person name="Klepikova A."/>
            <person name="Omelchenko D."/>
            <person name="Novikova G."/>
            <person name="Obukhova E."/>
            <person name="Bogdanov V."/>
            <person name="Penin A."/>
            <person name="Logacheva M."/>
        </authorList>
    </citation>
    <scope>NUCLEOTIDE SEQUENCE</scope>
    <source>
        <strain evidence="3">Hsosn_3</strain>
        <tissue evidence="3">Leaf</tissue>
    </source>
</reference>
<gene>
    <name evidence="3" type="ORF">POM88_005537</name>
</gene>
<keyword evidence="4" id="KW-1185">Reference proteome</keyword>
<feature type="binding site" evidence="1">
    <location>
        <position position="291"/>
    </location>
    <ligand>
        <name>Zn(2+)</name>
        <dbReference type="ChEBI" id="CHEBI:29105"/>
    </ligand>
</feature>
<evidence type="ECO:0000256" key="1">
    <source>
        <dbReference type="PIRSR" id="PIRSR605019-1"/>
    </source>
</evidence>
<evidence type="ECO:0000313" key="3">
    <source>
        <dbReference type="EMBL" id="KAK1395674.1"/>
    </source>
</evidence>
<dbReference type="GO" id="GO:0046872">
    <property type="term" value="F:metal ion binding"/>
    <property type="evidence" value="ECO:0007669"/>
    <property type="project" value="UniProtKB-KW"/>
</dbReference>
<organism evidence="3 4">
    <name type="scientific">Heracleum sosnowskyi</name>
    <dbReference type="NCBI Taxonomy" id="360622"/>
    <lineage>
        <taxon>Eukaryota</taxon>
        <taxon>Viridiplantae</taxon>
        <taxon>Streptophyta</taxon>
        <taxon>Embryophyta</taxon>
        <taxon>Tracheophyta</taxon>
        <taxon>Spermatophyta</taxon>
        <taxon>Magnoliopsida</taxon>
        <taxon>eudicotyledons</taxon>
        <taxon>Gunneridae</taxon>
        <taxon>Pentapetalae</taxon>
        <taxon>asterids</taxon>
        <taxon>campanulids</taxon>
        <taxon>Apiales</taxon>
        <taxon>Apiaceae</taxon>
        <taxon>Apioideae</taxon>
        <taxon>apioid superclade</taxon>
        <taxon>Tordylieae</taxon>
        <taxon>Tordyliinae</taxon>
        <taxon>Heracleum</taxon>
    </lineage>
</organism>
<dbReference type="EMBL" id="JAUIZM010000002">
    <property type="protein sequence ID" value="KAK1395674.1"/>
    <property type="molecule type" value="Genomic_DNA"/>
</dbReference>
<dbReference type="AlphaFoldDB" id="A0AAD8N3V1"/>
<feature type="compositionally biased region" description="Basic and acidic residues" evidence="2">
    <location>
        <begin position="25"/>
        <end position="42"/>
    </location>
</feature>
<feature type="region of interest" description="Disordered" evidence="2">
    <location>
        <begin position="1"/>
        <end position="56"/>
    </location>
</feature>
<dbReference type="GO" id="GO:0008725">
    <property type="term" value="F:DNA-3-methyladenine glycosylase activity"/>
    <property type="evidence" value="ECO:0007669"/>
    <property type="project" value="InterPro"/>
</dbReference>
<accession>A0AAD8N3V1</accession>
<proteinExistence type="predicted"/>
<dbReference type="InterPro" id="IPR011257">
    <property type="entry name" value="DNA_glycosylase"/>
</dbReference>
<keyword evidence="1" id="KW-0862">Zinc</keyword>
<comment type="caution">
    <text evidence="3">The sequence shown here is derived from an EMBL/GenBank/DDBJ whole genome shotgun (WGS) entry which is preliminary data.</text>
</comment>
<dbReference type="InterPro" id="IPR005019">
    <property type="entry name" value="Adenine_glyco"/>
</dbReference>
<name>A0AAD8N3V1_9APIA</name>
<dbReference type="GO" id="GO:0006284">
    <property type="term" value="P:base-excision repair"/>
    <property type="evidence" value="ECO:0007669"/>
    <property type="project" value="InterPro"/>
</dbReference>
<dbReference type="Proteomes" id="UP001237642">
    <property type="component" value="Unassembled WGS sequence"/>
</dbReference>
<feature type="binding site" evidence="1">
    <location>
        <position position="295"/>
    </location>
    <ligand>
        <name>Zn(2+)</name>
        <dbReference type="ChEBI" id="CHEBI:29105"/>
    </ligand>
</feature>
<evidence type="ECO:0000313" key="4">
    <source>
        <dbReference type="Proteomes" id="UP001237642"/>
    </source>
</evidence>
<dbReference type="PANTHER" id="PTHR31116:SF25">
    <property type="entry name" value="DNA GLYCOSYLASE SUPERFAMILY PROTEIN"/>
    <property type="match status" value="1"/>
</dbReference>
<protein>
    <submittedName>
        <fullName evidence="3">GMP synthase</fullName>
    </submittedName>
</protein>
<dbReference type="PANTHER" id="PTHR31116">
    <property type="entry name" value="OS04G0501200 PROTEIN"/>
    <property type="match status" value="1"/>
</dbReference>
<keyword evidence="1" id="KW-0479">Metal-binding</keyword>
<feature type="binding site" evidence="1">
    <location>
        <position position="118"/>
    </location>
    <ligand>
        <name>Zn(2+)</name>
        <dbReference type="ChEBI" id="CHEBI:29105"/>
    </ligand>
</feature>
<dbReference type="Pfam" id="PF03352">
    <property type="entry name" value="Adenine_glyco"/>
    <property type="match status" value="1"/>
</dbReference>
<dbReference type="SUPFAM" id="SSF48150">
    <property type="entry name" value="DNA-glycosylase"/>
    <property type="match status" value="1"/>
</dbReference>
<reference evidence="3" key="2">
    <citation type="submission" date="2023-05" db="EMBL/GenBank/DDBJ databases">
        <authorList>
            <person name="Schelkunov M.I."/>
        </authorList>
    </citation>
    <scope>NUCLEOTIDE SEQUENCE</scope>
    <source>
        <strain evidence="3">Hsosn_3</strain>
        <tissue evidence="3">Leaf</tissue>
    </source>
</reference>
<evidence type="ECO:0000256" key="2">
    <source>
        <dbReference type="SAM" id="MobiDB-lite"/>
    </source>
</evidence>